<dbReference type="EMBL" id="OY660869">
    <property type="protein sequence ID" value="CAJ1057806.1"/>
    <property type="molecule type" value="Genomic_DNA"/>
</dbReference>
<evidence type="ECO:0000313" key="2">
    <source>
        <dbReference type="EMBL" id="CAJ1057806.1"/>
    </source>
</evidence>
<keyword evidence="3" id="KW-1185">Reference proteome</keyword>
<dbReference type="AlphaFoldDB" id="A0AAV1FA19"/>
<sequence>MANYWAKRRKVSKLVRETVEDILIDYDVAAANSNLTVNSNANLHCLRSTNPVTVPTSSACLLDVPTTSDLPQNRPKINDQSENINSKTSKVSPNVQFESKAEDDNLNMKMTLAQTVRRIVKNYS</sequence>
<gene>
    <name evidence="2" type="ORF">XNOV1_A004191</name>
</gene>
<protein>
    <submittedName>
        <fullName evidence="2">Uncharacterized protein</fullName>
    </submittedName>
</protein>
<feature type="compositionally biased region" description="Polar residues" evidence="1">
    <location>
        <begin position="78"/>
        <end position="97"/>
    </location>
</feature>
<evidence type="ECO:0000313" key="3">
    <source>
        <dbReference type="Proteomes" id="UP001178508"/>
    </source>
</evidence>
<dbReference type="Proteomes" id="UP001178508">
    <property type="component" value="Chromosome 6"/>
</dbReference>
<reference evidence="2" key="1">
    <citation type="submission" date="2023-08" db="EMBL/GenBank/DDBJ databases">
        <authorList>
            <person name="Alioto T."/>
            <person name="Alioto T."/>
            <person name="Gomez Garrido J."/>
        </authorList>
    </citation>
    <scope>NUCLEOTIDE SEQUENCE</scope>
</reference>
<feature type="region of interest" description="Disordered" evidence="1">
    <location>
        <begin position="64"/>
        <end position="102"/>
    </location>
</feature>
<organism evidence="2 3">
    <name type="scientific">Xyrichtys novacula</name>
    <name type="common">Pearly razorfish</name>
    <name type="synonym">Hemipteronotus novacula</name>
    <dbReference type="NCBI Taxonomy" id="13765"/>
    <lineage>
        <taxon>Eukaryota</taxon>
        <taxon>Metazoa</taxon>
        <taxon>Chordata</taxon>
        <taxon>Craniata</taxon>
        <taxon>Vertebrata</taxon>
        <taxon>Euteleostomi</taxon>
        <taxon>Actinopterygii</taxon>
        <taxon>Neopterygii</taxon>
        <taxon>Teleostei</taxon>
        <taxon>Neoteleostei</taxon>
        <taxon>Acanthomorphata</taxon>
        <taxon>Eupercaria</taxon>
        <taxon>Labriformes</taxon>
        <taxon>Labridae</taxon>
        <taxon>Xyrichtys</taxon>
    </lineage>
</organism>
<name>A0AAV1FA19_XYRNO</name>
<accession>A0AAV1FA19</accession>
<proteinExistence type="predicted"/>
<evidence type="ECO:0000256" key="1">
    <source>
        <dbReference type="SAM" id="MobiDB-lite"/>
    </source>
</evidence>